<reference evidence="1" key="2">
    <citation type="journal article" date="2014" name="ISME J.">
        <title>Microbial stratification in low pH oxic and suboxic macroscopic growths along an acid mine drainage.</title>
        <authorList>
            <person name="Mendez-Garcia C."/>
            <person name="Mesa V."/>
            <person name="Sprenger R.R."/>
            <person name="Richter M."/>
            <person name="Diez M.S."/>
            <person name="Solano J."/>
            <person name="Bargiela R."/>
            <person name="Golyshina O.V."/>
            <person name="Manteca A."/>
            <person name="Ramos J.L."/>
            <person name="Gallego J.R."/>
            <person name="Llorente I."/>
            <person name="Martins Dos Santos V.A."/>
            <person name="Jensen O.N."/>
            <person name="Pelaez A.I."/>
            <person name="Sanchez J."/>
            <person name="Ferrer M."/>
        </authorList>
    </citation>
    <scope>NUCLEOTIDE SEQUENCE</scope>
</reference>
<protein>
    <submittedName>
        <fullName evidence="1">Methyltransferase type 11</fullName>
    </submittedName>
</protein>
<name>T1CSB7_9ZZZZ</name>
<organism evidence="1">
    <name type="scientific">mine drainage metagenome</name>
    <dbReference type="NCBI Taxonomy" id="410659"/>
    <lineage>
        <taxon>unclassified sequences</taxon>
        <taxon>metagenomes</taxon>
        <taxon>ecological metagenomes</taxon>
    </lineage>
</organism>
<proteinExistence type="predicted"/>
<evidence type="ECO:0000313" key="1">
    <source>
        <dbReference type="EMBL" id="EQD72205.1"/>
    </source>
</evidence>
<reference evidence="1" key="1">
    <citation type="submission" date="2013-08" db="EMBL/GenBank/DDBJ databases">
        <authorList>
            <person name="Mendez C."/>
            <person name="Richter M."/>
            <person name="Ferrer M."/>
            <person name="Sanchez J."/>
        </authorList>
    </citation>
    <scope>NUCLEOTIDE SEQUENCE</scope>
</reference>
<dbReference type="EMBL" id="AUZY01002449">
    <property type="protein sequence ID" value="EQD72205.1"/>
    <property type="molecule type" value="Genomic_DNA"/>
</dbReference>
<dbReference type="Gene3D" id="3.40.50.150">
    <property type="entry name" value="Vaccinia Virus protein VP39"/>
    <property type="match status" value="1"/>
</dbReference>
<comment type="caution">
    <text evidence="1">The sequence shown here is derived from an EMBL/GenBank/DDBJ whole genome shotgun (WGS) entry which is preliminary data.</text>
</comment>
<dbReference type="InterPro" id="IPR029063">
    <property type="entry name" value="SAM-dependent_MTases_sf"/>
</dbReference>
<dbReference type="GO" id="GO:0032259">
    <property type="term" value="P:methylation"/>
    <property type="evidence" value="ECO:0007669"/>
    <property type="project" value="UniProtKB-KW"/>
</dbReference>
<dbReference type="GO" id="GO:0008168">
    <property type="term" value="F:methyltransferase activity"/>
    <property type="evidence" value="ECO:0007669"/>
    <property type="project" value="UniProtKB-KW"/>
</dbReference>
<gene>
    <name evidence="1" type="ORF">B1B_03934</name>
</gene>
<keyword evidence="1" id="KW-0808">Transferase</keyword>
<keyword evidence="1" id="KW-0489">Methyltransferase</keyword>
<dbReference type="AlphaFoldDB" id="T1CSB7"/>
<accession>T1CSB7</accession>
<sequence length="116" mass="13542">MLVFATASPIRLLTHHRAKDRQSRRLRREYFGMHRIEWEDSIEFQVPYGEWVDLFVRHGFVIERLVETQAPPGAKTPYLAAADSVWGTRWPIECIWRVRKDGPGRSSGARPAIRQV</sequence>